<dbReference type="GO" id="GO:0003677">
    <property type="term" value="F:DNA binding"/>
    <property type="evidence" value="ECO:0007669"/>
    <property type="project" value="UniProtKB-UniRule"/>
</dbReference>
<keyword evidence="3" id="KW-0804">Transcription</keyword>
<dbReference type="EMBL" id="FSRG01000003">
    <property type="protein sequence ID" value="SIN79812.1"/>
    <property type="molecule type" value="Genomic_DNA"/>
</dbReference>
<dbReference type="PROSITE" id="PS01081">
    <property type="entry name" value="HTH_TETR_1"/>
    <property type="match status" value="1"/>
</dbReference>
<dbReference type="InterPro" id="IPR036271">
    <property type="entry name" value="Tet_transcr_reg_TetR-rel_C_sf"/>
</dbReference>
<feature type="domain" description="HTH tetR-type" evidence="5">
    <location>
        <begin position="6"/>
        <end position="66"/>
    </location>
</feature>
<dbReference type="Gene3D" id="1.10.357.10">
    <property type="entry name" value="Tetracycline Repressor, domain 2"/>
    <property type="match status" value="1"/>
</dbReference>
<dbReference type="RefSeq" id="WP_074215660.1">
    <property type="nucleotide sequence ID" value="NZ_FSRG01000003.1"/>
</dbReference>
<dbReference type="Pfam" id="PF16925">
    <property type="entry name" value="TetR_C_13"/>
    <property type="match status" value="1"/>
</dbReference>
<dbReference type="OrthoDB" id="270177at2"/>
<dbReference type="SUPFAM" id="SSF46689">
    <property type="entry name" value="Homeodomain-like"/>
    <property type="match status" value="1"/>
</dbReference>
<organism evidence="6 7">
    <name type="scientific">Halodesulfovibrio marinisediminis DSM 17456</name>
    <dbReference type="NCBI Taxonomy" id="1121457"/>
    <lineage>
        <taxon>Bacteria</taxon>
        <taxon>Pseudomonadati</taxon>
        <taxon>Thermodesulfobacteriota</taxon>
        <taxon>Desulfovibrionia</taxon>
        <taxon>Desulfovibrionales</taxon>
        <taxon>Desulfovibrionaceae</taxon>
        <taxon>Halodesulfovibrio</taxon>
    </lineage>
</organism>
<dbReference type="STRING" id="1121457.SAMN02745161_0820"/>
<evidence type="ECO:0000256" key="4">
    <source>
        <dbReference type="PROSITE-ProRule" id="PRU00335"/>
    </source>
</evidence>
<dbReference type="PRINTS" id="PR00455">
    <property type="entry name" value="HTHTETR"/>
</dbReference>
<sequence>MARKKEFDQDVILDRALDLFWELGYEFTSIQDLVERLGIGRGSLYNAFGDKHTLFLMALNRYLDNGLARIKRDLESVPPREAIPSFFNKIVEETIADPLRRGCFYVNMTAEIASRDSEVAEILASHRADVVKVFEKAVMKAQEAGASPDLNPKAAAEFFYNTLLGLRVSAKCAPDRASLDRIVSLATSLLN</sequence>
<dbReference type="PANTHER" id="PTHR47506">
    <property type="entry name" value="TRANSCRIPTIONAL REGULATORY PROTEIN"/>
    <property type="match status" value="1"/>
</dbReference>
<accession>A0A1N6E9Y1</accession>
<dbReference type="PROSITE" id="PS50977">
    <property type="entry name" value="HTH_TETR_2"/>
    <property type="match status" value="1"/>
</dbReference>
<protein>
    <submittedName>
        <fullName evidence="6">Transcriptional regulator, TetR family</fullName>
    </submittedName>
</protein>
<evidence type="ECO:0000259" key="5">
    <source>
        <dbReference type="PROSITE" id="PS50977"/>
    </source>
</evidence>
<dbReference type="Gene3D" id="1.10.10.60">
    <property type="entry name" value="Homeodomain-like"/>
    <property type="match status" value="1"/>
</dbReference>
<dbReference type="SUPFAM" id="SSF48498">
    <property type="entry name" value="Tetracyclin repressor-like, C-terminal domain"/>
    <property type="match status" value="1"/>
</dbReference>
<reference evidence="7" key="1">
    <citation type="submission" date="2016-11" db="EMBL/GenBank/DDBJ databases">
        <authorList>
            <person name="Varghese N."/>
            <person name="Submissions S."/>
        </authorList>
    </citation>
    <scope>NUCLEOTIDE SEQUENCE [LARGE SCALE GENOMIC DNA]</scope>
    <source>
        <strain evidence="7">DSM 17456</strain>
    </source>
</reference>
<dbReference type="InterPro" id="IPR009057">
    <property type="entry name" value="Homeodomain-like_sf"/>
</dbReference>
<evidence type="ECO:0000256" key="2">
    <source>
        <dbReference type="ARBA" id="ARBA00023125"/>
    </source>
</evidence>
<keyword evidence="2 4" id="KW-0238">DNA-binding</keyword>
<dbReference type="PANTHER" id="PTHR47506:SF1">
    <property type="entry name" value="HTH-TYPE TRANSCRIPTIONAL REGULATOR YJDC"/>
    <property type="match status" value="1"/>
</dbReference>
<evidence type="ECO:0000313" key="6">
    <source>
        <dbReference type="EMBL" id="SIN79812.1"/>
    </source>
</evidence>
<proteinExistence type="predicted"/>
<name>A0A1N6E9Y1_9BACT</name>
<dbReference type="InterPro" id="IPR001647">
    <property type="entry name" value="HTH_TetR"/>
</dbReference>
<dbReference type="Proteomes" id="UP000184694">
    <property type="component" value="Unassembled WGS sequence"/>
</dbReference>
<evidence type="ECO:0000313" key="7">
    <source>
        <dbReference type="Proteomes" id="UP000184694"/>
    </source>
</evidence>
<dbReference type="Pfam" id="PF00440">
    <property type="entry name" value="TetR_N"/>
    <property type="match status" value="1"/>
</dbReference>
<dbReference type="AlphaFoldDB" id="A0A1N6E9Y1"/>
<evidence type="ECO:0000256" key="1">
    <source>
        <dbReference type="ARBA" id="ARBA00023015"/>
    </source>
</evidence>
<keyword evidence="7" id="KW-1185">Reference proteome</keyword>
<evidence type="ECO:0000256" key="3">
    <source>
        <dbReference type="ARBA" id="ARBA00023163"/>
    </source>
</evidence>
<feature type="DNA-binding region" description="H-T-H motif" evidence="4">
    <location>
        <begin position="29"/>
        <end position="48"/>
    </location>
</feature>
<gene>
    <name evidence="6" type="ORF">SAMN02745161_0820</name>
</gene>
<keyword evidence="1" id="KW-0805">Transcription regulation</keyword>
<dbReference type="InterPro" id="IPR011075">
    <property type="entry name" value="TetR_C"/>
</dbReference>
<dbReference type="InterPro" id="IPR023772">
    <property type="entry name" value="DNA-bd_HTH_TetR-type_CS"/>
</dbReference>